<organism evidence="7 8">
    <name type="scientific">Caenorhabditis nigoni</name>
    <dbReference type="NCBI Taxonomy" id="1611254"/>
    <lineage>
        <taxon>Eukaryota</taxon>
        <taxon>Metazoa</taxon>
        <taxon>Ecdysozoa</taxon>
        <taxon>Nematoda</taxon>
        <taxon>Chromadorea</taxon>
        <taxon>Rhabditida</taxon>
        <taxon>Rhabditina</taxon>
        <taxon>Rhabditomorpha</taxon>
        <taxon>Rhabditoidea</taxon>
        <taxon>Rhabditidae</taxon>
        <taxon>Peloderinae</taxon>
        <taxon>Caenorhabditis</taxon>
    </lineage>
</organism>
<evidence type="ECO:0000313" key="7">
    <source>
        <dbReference type="EMBL" id="PIC44274.1"/>
    </source>
</evidence>
<comment type="caution">
    <text evidence="7">The sequence shown here is derived from an EMBL/GenBank/DDBJ whole genome shotgun (WGS) entry which is preliminary data.</text>
</comment>
<dbReference type="AlphaFoldDB" id="A0A2G5UXL6"/>
<dbReference type="OrthoDB" id="194358at2759"/>
<evidence type="ECO:0000256" key="3">
    <source>
        <dbReference type="ARBA" id="ARBA00022840"/>
    </source>
</evidence>
<dbReference type="InterPro" id="IPR038357">
    <property type="entry name" value="KEN_sf"/>
</dbReference>
<evidence type="ECO:0000313" key="8">
    <source>
        <dbReference type="Proteomes" id="UP000230233"/>
    </source>
</evidence>
<feature type="domain" description="KEN" evidence="6">
    <location>
        <begin position="268"/>
        <end position="397"/>
    </location>
</feature>
<keyword evidence="3" id="KW-0067">ATP-binding</keyword>
<dbReference type="GO" id="GO:0005524">
    <property type="term" value="F:ATP binding"/>
    <property type="evidence" value="ECO:0007669"/>
    <property type="project" value="UniProtKB-KW"/>
</dbReference>
<dbReference type="GO" id="GO:1990604">
    <property type="term" value="C:IRE1-TRAF2-ASK1 complex"/>
    <property type="evidence" value="ECO:0007669"/>
    <property type="project" value="TreeGrafter"/>
</dbReference>
<dbReference type="Gene3D" id="1.20.1440.180">
    <property type="entry name" value="KEN domain"/>
    <property type="match status" value="1"/>
</dbReference>
<evidence type="ECO:0000259" key="6">
    <source>
        <dbReference type="PROSITE" id="PS51392"/>
    </source>
</evidence>
<dbReference type="GO" id="GO:0070059">
    <property type="term" value="P:intrinsic apoptotic signaling pathway in response to endoplasmic reticulum stress"/>
    <property type="evidence" value="ECO:0007669"/>
    <property type="project" value="TreeGrafter"/>
</dbReference>
<evidence type="ECO:0000256" key="1">
    <source>
        <dbReference type="ARBA" id="ARBA00022729"/>
    </source>
</evidence>
<dbReference type="InterPro" id="IPR000719">
    <property type="entry name" value="Prot_kinase_dom"/>
</dbReference>
<feature type="compositionally biased region" description="Polar residues" evidence="4">
    <location>
        <begin position="1"/>
        <end position="13"/>
    </location>
</feature>
<dbReference type="PANTHER" id="PTHR13954">
    <property type="entry name" value="IRE1-RELATED"/>
    <property type="match status" value="1"/>
</dbReference>
<dbReference type="SUPFAM" id="SSF56112">
    <property type="entry name" value="Protein kinase-like (PK-like)"/>
    <property type="match status" value="1"/>
</dbReference>
<dbReference type="GO" id="GO:0036498">
    <property type="term" value="P:IRE1-mediated unfolded protein response"/>
    <property type="evidence" value="ECO:0007669"/>
    <property type="project" value="TreeGrafter"/>
</dbReference>
<gene>
    <name evidence="7" type="primary">Cnig_chr_II.g4699</name>
    <name evidence="7" type="ORF">B9Z55_004699</name>
</gene>
<dbReference type="PROSITE" id="PS50011">
    <property type="entry name" value="PROTEIN_KINASE_DOM"/>
    <property type="match status" value="1"/>
</dbReference>
<reference evidence="8" key="1">
    <citation type="submission" date="2017-10" db="EMBL/GenBank/DDBJ databases">
        <title>Rapid genome shrinkage in a self-fertile nematode reveals novel sperm competition proteins.</title>
        <authorList>
            <person name="Yin D."/>
            <person name="Schwarz E.M."/>
            <person name="Thomas C.G."/>
            <person name="Felde R.L."/>
            <person name="Korf I.F."/>
            <person name="Cutter A.D."/>
            <person name="Schartner C.M."/>
            <person name="Ralston E.J."/>
            <person name="Meyer B.J."/>
            <person name="Haag E.S."/>
        </authorList>
    </citation>
    <scope>NUCLEOTIDE SEQUENCE [LARGE SCALE GENOMIC DNA]</scope>
    <source>
        <strain evidence="8">JU1422</strain>
    </source>
</reference>
<keyword evidence="8" id="KW-1185">Reference proteome</keyword>
<dbReference type="STRING" id="1611254.A0A2G5UXL6"/>
<proteinExistence type="predicted"/>
<accession>A0A2G5UXL6</accession>
<evidence type="ECO:0000256" key="2">
    <source>
        <dbReference type="ARBA" id="ARBA00022741"/>
    </source>
</evidence>
<dbReference type="GO" id="GO:0006397">
    <property type="term" value="P:mRNA processing"/>
    <property type="evidence" value="ECO:0007669"/>
    <property type="project" value="InterPro"/>
</dbReference>
<dbReference type="GO" id="GO:0051082">
    <property type="term" value="F:unfolded protein binding"/>
    <property type="evidence" value="ECO:0007669"/>
    <property type="project" value="TreeGrafter"/>
</dbReference>
<dbReference type="Proteomes" id="UP000230233">
    <property type="component" value="Chromosome II"/>
</dbReference>
<feature type="domain" description="Protein kinase" evidence="5">
    <location>
        <begin position="30"/>
        <end position="362"/>
    </location>
</feature>
<feature type="region of interest" description="Disordered" evidence="4">
    <location>
        <begin position="1"/>
        <end position="25"/>
    </location>
</feature>
<protein>
    <recommendedName>
        <fullName evidence="9">Protein kinase domain-containing protein</fullName>
    </recommendedName>
</protein>
<evidence type="ECO:0000256" key="4">
    <source>
        <dbReference type="SAM" id="MobiDB-lite"/>
    </source>
</evidence>
<dbReference type="Pfam" id="PF00069">
    <property type="entry name" value="Pkinase"/>
    <property type="match status" value="1"/>
</dbReference>
<dbReference type="SMART" id="SM00220">
    <property type="entry name" value="S_TKc"/>
    <property type="match status" value="1"/>
</dbReference>
<dbReference type="PROSITE" id="PS51392">
    <property type="entry name" value="KEN"/>
    <property type="match status" value="1"/>
</dbReference>
<dbReference type="InterPro" id="IPR010513">
    <property type="entry name" value="KEN_dom"/>
</dbReference>
<name>A0A2G5UXL6_9PELO</name>
<dbReference type="InterPro" id="IPR011009">
    <property type="entry name" value="Kinase-like_dom_sf"/>
</dbReference>
<dbReference type="InterPro" id="IPR045133">
    <property type="entry name" value="IRE1/2-like"/>
</dbReference>
<keyword evidence="2" id="KW-0547">Nucleotide-binding</keyword>
<dbReference type="GO" id="GO:0004521">
    <property type="term" value="F:RNA endonuclease activity"/>
    <property type="evidence" value="ECO:0007669"/>
    <property type="project" value="InterPro"/>
</dbReference>
<evidence type="ECO:0008006" key="9">
    <source>
        <dbReference type="Google" id="ProtNLM"/>
    </source>
</evidence>
<dbReference type="PANTHER" id="PTHR13954:SF6">
    <property type="entry name" value="NON-SPECIFIC SERINE_THREONINE PROTEIN KINASE"/>
    <property type="match status" value="1"/>
</dbReference>
<dbReference type="EMBL" id="PDUG01000002">
    <property type="protein sequence ID" value="PIC44274.1"/>
    <property type="molecule type" value="Genomic_DNA"/>
</dbReference>
<sequence length="420" mass="47790">MTSPCACNSQKTPAKTDESSDPSSSYKIKIDEEHEIGGGGRDAFCGPLFLGTFNNTKVAVRAYSDKQDTYANNEINHIRAVDGHPNIIHSPYSEVQGNRICVVLELFEANLFDFIRTKELQNTIKIKVEDVLDGVSQGLAALHHRRIALTNLKPTNILLSRGFPNPKVVVADLGFSKKKPSPTDPKYDKDLLDFAKLVQFCLTDPGKTAQGWEEYKKTTWDVTTWDVEVAQKESCHFLAEHLIARLTDPDVAKIPASFINRHPFFWSDDLKLDYIQAVSEKIKSVKFPAPEHHLLQMGSDDVMQNNFHAQLCPAILQEALKGHYIKERVSDVLRLMRNFKAHFYEAKAPVSQVFSPTDEPTVILEYFEQRFPELLTFVFKATQYLGHTKGFRRFFPGEISLHESAKDQHSDWNRKNPKRI</sequence>
<dbReference type="GO" id="GO:0004674">
    <property type="term" value="F:protein serine/threonine kinase activity"/>
    <property type="evidence" value="ECO:0007669"/>
    <property type="project" value="InterPro"/>
</dbReference>
<evidence type="ECO:0000259" key="5">
    <source>
        <dbReference type="PROSITE" id="PS50011"/>
    </source>
</evidence>
<dbReference type="Pfam" id="PF06479">
    <property type="entry name" value="Ribonuc_2-5A"/>
    <property type="match status" value="1"/>
</dbReference>
<keyword evidence="1" id="KW-0732">Signal</keyword>
<dbReference type="Gene3D" id="1.10.510.10">
    <property type="entry name" value="Transferase(Phosphotransferase) domain 1"/>
    <property type="match status" value="1"/>
</dbReference>